<dbReference type="InterPro" id="IPR058860">
    <property type="entry name" value="MIB_M2"/>
</dbReference>
<protein>
    <submittedName>
        <fullName evidence="6">Immunoglobulin-blocking virulence protein</fullName>
    </submittedName>
</protein>
<proteinExistence type="predicted"/>
<feature type="signal peptide" evidence="2">
    <location>
        <begin position="1"/>
        <end position="25"/>
    </location>
</feature>
<evidence type="ECO:0000256" key="2">
    <source>
        <dbReference type="SAM" id="SignalP"/>
    </source>
</evidence>
<feature type="compositionally biased region" description="Basic and acidic residues" evidence="1">
    <location>
        <begin position="64"/>
        <end position="81"/>
    </location>
</feature>
<feature type="domain" description="Mycoplasma immunoglobulin binding protein M2" evidence="5">
    <location>
        <begin position="606"/>
        <end position="801"/>
    </location>
</feature>
<comment type="caution">
    <text evidence="6">The sequence shown here is derived from an EMBL/GenBank/DDBJ whole genome shotgun (WGS) entry which is preliminary data.</text>
</comment>
<feature type="region of interest" description="Disordered" evidence="1">
    <location>
        <begin position="60"/>
        <end position="149"/>
    </location>
</feature>
<keyword evidence="7" id="KW-1185">Reference proteome</keyword>
<dbReference type="NCBIfam" id="TIGR04524">
    <property type="entry name" value="mycoplas_M_dom"/>
    <property type="match status" value="1"/>
</dbReference>
<keyword evidence="2" id="KW-0732">Signal</keyword>
<evidence type="ECO:0000259" key="4">
    <source>
        <dbReference type="Pfam" id="PF26361"/>
    </source>
</evidence>
<reference evidence="6 7" key="1">
    <citation type="journal article" date="2020" name="Int. J. Syst. Evol. Microbiol.">
        <title>Ureaplasma miroungigenitalium sp. nov. isolated from northern elephant seals (Mirounga angustirostris) and Ureaplasma zalophigenitalium sp. nov. isolated from California sea lions (Zalophus californianus).</title>
        <authorList>
            <person name="Volokhov D.V."/>
            <person name="Gulland F.M."/>
            <person name="Gao Y."/>
            <person name="Chizhikov V.E."/>
        </authorList>
    </citation>
    <scope>NUCLEOTIDE SEQUENCE [LARGE SCALE GENOMIC DNA]</scope>
    <source>
        <strain evidence="6 7">ES3182-GEN</strain>
    </source>
</reference>
<dbReference type="InterPro" id="IPR030941">
    <property type="entry name" value="Predic_Ig_block"/>
</dbReference>
<gene>
    <name evidence="6" type="ORF">OF376_00045</name>
</gene>
<dbReference type="EMBL" id="JAOXHL010000001">
    <property type="protein sequence ID" value="MCV3728180.1"/>
    <property type="molecule type" value="Genomic_DNA"/>
</dbReference>
<dbReference type="InterPro" id="IPR030942">
    <property type="entry name" value="Mycoplas_M_dom"/>
</dbReference>
<evidence type="ECO:0000256" key="1">
    <source>
        <dbReference type="SAM" id="MobiDB-lite"/>
    </source>
</evidence>
<accession>A0ABT3BLM3</accession>
<dbReference type="InterPro" id="IPR058861">
    <property type="entry name" value="MIB_arm"/>
</dbReference>
<evidence type="ECO:0000313" key="6">
    <source>
        <dbReference type="EMBL" id="MCV3728180.1"/>
    </source>
</evidence>
<dbReference type="Proteomes" id="UP001208245">
    <property type="component" value="Unassembled WGS sequence"/>
</dbReference>
<evidence type="ECO:0000313" key="7">
    <source>
        <dbReference type="Proteomes" id="UP001208245"/>
    </source>
</evidence>
<dbReference type="Pfam" id="PF26364">
    <property type="entry name" value="MIB_M2"/>
    <property type="match status" value="1"/>
</dbReference>
<dbReference type="RefSeq" id="WP_263821511.1">
    <property type="nucleotide sequence ID" value="NZ_JAOXHL010000001.1"/>
</dbReference>
<organism evidence="6 7">
    <name type="scientific">Ureaplasma miroungigenitalium</name>
    <dbReference type="NCBI Taxonomy" id="1042321"/>
    <lineage>
        <taxon>Bacteria</taxon>
        <taxon>Bacillati</taxon>
        <taxon>Mycoplasmatota</taxon>
        <taxon>Mycoplasmoidales</taxon>
        <taxon>Mycoplasmoidaceae</taxon>
        <taxon>Ureaplasma</taxon>
    </lineage>
</organism>
<evidence type="ECO:0000259" key="5">
    <source>
        <dbReference type="Pfam" id="PF26364"/>
    </source>
</evidence>
<feature type="domain" description="IgG-blocking virulence" evidence="3">
    <location>
        <begin position="399"/>
        <end position="593"/>
    </location>
</feature>
<sequence length="814" mass="93387">MKLKHKLTIGIVASCLVIASVSAIAVAVKKRHASEITQSVFVYDNDFILNKVEDKIVDHPVVPKKPEKPKEEVQEEPKNEDDQPIVKPEEPKEEPKEPEKPEEPIVEPEKPIVEPEKPKEPEEPKEEPKEPEKPVEEPKKEPEVEIKKHEEIQEDKVPAKTITESELPAELQVIPKQITVPVEVDGLTETVTLQPQPNRIYFKSDVQAGIVNKNPDPYLAERVPDVVNFNPSKAFIDKQVEKSTDFFKNRTFGGITREDIQNLKQDQLENLVMQNGHDPYNDNELQRHNYYLSISDRYWRLIHNTDAWKKYVYDGTSPETIAELDKLPKDPSPQTKKSVARIIKIAAYIDFSKFTVLSKNAEKMIKDGGYSLDDSNSYIDENGEINSYAFTPLPGTNKVTSRLIYDNENRRVFGYKSEFNRSPDDLISGNYQGWDKTLDYEYIYKYNPESITGITFEKLTRINPEPGKRNEGRVLTIDLSRQDAYEATIKVLEKLEKDHVVLEGYRFLNIGSAGANQSFYHIVKALPKKLLQVEFFFVKKDTSALIALEEKEEIKELGLYTNELPYDDAWRINPWALKNVHWINTNDYNTRTDVPTGYKPWTRITFNSLIFYEDDLNHNAPDLDKKLNRINYGLRMAYFTRNNEPFFNGDMGGGLKPDHNEGGNSYPWGLDLSNTSLKSLRGLVFTDHKKNTNGTRKLKYLWLKNESAVFEITTDELNNAQFKDIMILEQPQMPKTKIFFNNKDNTKFIKVVQGNEPLNSNGLANLRVLKEYADSSYVKNNPILVNANDQQIRSKLSSGFAVRTDDGAASIEIA</sequence>
<feature type="compositionally biased region" description="Basic and acidic residues" evidence="1">
    <location>
        <begin position="87"/>
        <end position="149"/>
    </location>
</feature>
<dbReference type="NCBIfam" id="TIGR04526">
    <property type="entry name" value="predic_Ig_block"/>
    <property type="match status" value="1"/>
</dbReference>
<dbReference type="Pfam" id="PF26360">
    <property type="entry name" value="MIB_M1"/>
    <property type="match status" value="1"/>
</dbReference>
<name>A0ABT3BLM3_9BACT</name>
<dbReference type="Pfam" id="PF26361">
    <property type="entry name" value="MIB_arm"/>
    <property type="match status" value="1"/>
</dbReference>
<feature type="domain" description="Mycoplasma immunoglobulin binding protein arm" evidence="4">
    <location>
        <begin position="245"/>
        <end position="394"/>
    </location>
</feature>
<feature type="chain" id="PRO_5045170647" evidence="2">
    <location>
        <begin position="26"/>
        <end position="814"/>
    </location>
</feature>
<evidence type="ECO:0000259" key="3">
    <source>
        <dbReference type="Pfam" id="PF26360"/>
    </source>
</evidence>